<dbReference type="EMBL" id="CP002534">
    <property type="protein sequence ID" value="ADY30366.1"/>
    <property type="molecule type" value="Genomic_DNA"/>
</dbReference>
<evidence type="ECO:0008006" key="3">
    <source>
        <dbReference type="Google" id="ProtNLM"/>
    </source>
</evidence>
<reference evidence="1 2" key="1">
    <citation type="journal article" date="2011" name="Stand. Genomic Sci.">
        <title>Complete genome sequence of Cellulophaga lytica type strain (LIM- 21).</title>
        <authorList>
            <person name="Pati A."/>
            <person name="Abt B."/>
            <person name="Teshima H."/>
            <person name="Nolan M."/>
            <person name="Lapidus A."/>
            <person name="Lucas S."/>
            <person name="Hammon N."/>
            <person name="Deshpande S."/>
            <person name="Cheng J.F."/>
            <person name="Tapia R."/>
            <person name="Han C."/>
            <person name="Goodwin L."/>
            <person name="Pitluck S."/>
            <person name="Liolios K."/>
            <person name="Pagani I."/>
            <person name="Mavromatis K."/>
            <person name="Ovchinikova G."/>
            <person name="Chen A."/>
            <person name="Palaniappan K."/>
            <person name="Land M."/>
            <person name="Hauser L."/>
            <person name="Jeffries C.D."/>
            <person name="Detter J.C."/>
            <person name="Brambilla E.M."/>
            <person name="Kannan K.P."/>
            <person name="Rohde M."/>
            <person name="Spring S."/>
            <person name="Goker M."/>
            <person name="Woyke T."/>
            <person name="Bristow J."/>
            <person name="Eisen J.A."/>
            <person name="Markowitz V."/>
            <person name="Hugenholtz P."/>
            <person name="Kyrpides N.C."/>
            <person name="Klenk H.P."/>
            <person name="Ivanova N."/>
        </authorList>
    </citation>
    <scope>NUCLEOTIDE SEQUENCE [LARGE SCALE GENOMIC DNA]</scope>
    <source>
        <strain evidence="2">ATCC 23178 / DSM 7489 / JCM 8516 / NBRC 14961 / NCIMB 1423 / VKM B-1433 / Cy l20</strain>
    </source>
</reference>
<dbReference type="HOGENOM" id="CLU_104069_0_0_10"/>
<dbReference type="Proteomes" id="UP000007487">
    <property type="component" value="Chromosome"/>
</dbReference>
<dbReference type="eggNOG" id="COG2318">
    <property type="taxonomic scope" value="Bacteria"/>
</dbReference>
<proteinExistence type="predicted"/>
<dbReference type="SUPFAM" id="SSF109854">
    <property type="entry name" value="DinB/YfiT-like putative metalloenzymes"/>
    <property type="match status" value="1"/>
</dbReference>
<dbReference type="AlphaFoldDB" id="F0RIM2"/>
<dbReference type="InterPro" id="IPR034660">
    <property type="entry name" value="DinB/YfiT-like"/>
</dbReference>
<evidence type="ECO:0000313" key="1">
    <source>
        <dbReference type="EMBL" id="ADY30366.1"/>
    </source>
</evidence>
<dbReference type="InterPro" id="IPR007061">
    <property type="entry name" value="MST-like"/>
</dbReference>
<gene>
    <name evidence="1" type="ordered locus">Celly_2549</name>
</gene>
<evidence type="ECO:0000313" key="2">
    <source>
        <dbReference type="Proteomes" id="UP000007487"/>
    </source>
</evidence>
<dbReference type="STRING" id="867900.Celly_2549"/>
<keyword evidence="2" id="KW-1185">Reference proteome</keyword>
<sequence>MNFVTYLNNHQSINMKNEEQNSSRRAFIKNASLLTMGTSSLLAFPLGKPTTMVTQESDINIIGPKEGYSPQIGTLVSMMTWMRMVILAPVRNMSVSDLDYLVDENANSIGAMLMHLAATERFYQIHTFNDKTWGDWPKEDKKRWSIASGLGDNARKKIKGNELSYYLDALDEVRQNTLKEFANRDDKWLLKVDENFPWSPTNNYCKWFHVCEHESNHNGQFKFIKSRIQA</sequence>
<protein>
    <recommendedName>
        <fullName evidence="3">DinB-like domain-containing protein</fullName>
    </recommendedName>
</protein>
<dbReference type="Gene3D" id="1.20.120.450">
    <property type="entry name" value="dinb family like domain"/>
    <property type="match status" value="1"/>
</dbReference>
<accession>F0RIM2</accession>
<dbReference type="KEGG" id="cly:Celly_2549"/>
<organism evidence="1 2">
    <name type="scientific">Cellulophaga lytica (strain ATCC 23178 / DSM 7489 / JCM 8516 / NBRC 14961 / NCIMB 1423 / VKM B-1433 / Cy l20)</name>
    <dbReference type="NCBI Taxonomy" id="867900"/>
    <lineage>
        <taxon>Bacteria</taxon>
        <taxon>Pseudomonadati</taxon>
        <taxon>Bacteroidota</taxon>
        <taxon>Flavobacteriia</taxon>
        <taxon>Flavobacteriales</taxon>
        <taxon>Flavobacteriaceae</taxon>
        <taxon>Cellulophaga</taxon>
    </lineage>
</organism>
<dbReference type="Pfam" id="PF04978">
    <property type="entry name" value="MST"/>
    <property type="match status" value="1"/>
</dbReference>
<name>F0RIM2_CELLC</name>